<accession>A0A2M6XCM3</accession>
<proteinExistence type="predicted"/>
<dbReference type="AlphaFoldDB" id="A0A2M6XCM3"/>
<dbReference type="Proteomes" id="UP000228996">
    <property type="component" value="Unassembled WGS sequence"/>
</dbReference>
<protein>
    <submittedName>
        <fullName evidence="1">Uncharacterized protein</fullName>
    </submittedName>
</protein>
<comment type="caution">
    <text evidence="1">The sequence shown here is derived from an EMBL/GenBank/DDBJ whole genome shotgun (WGS) entry which is preliminary data.</text>
</comment>
<organism evidence="1 2">
    <name type="scientific">Candidatus Shapirobacteria bacterium CG08_land_8_20_14_0_20_39_18</name>
    <dbReference type="NCBI Taxonomy" id="1974883"/>
    <lineage>
        <taxon>Bacteria</taxon>
        <taxon>Candidatus Shapironibacteriota</taxon>
    </lineage>
</organism>
<dbReference type="EMBL" id="PEYO01000017">
    <property type="protein sequence ID" value="PIU03425.1"/>
    <property type="molecule type" value="Genomic_DNA"/>
</dbReference>
<dbReference type="SUPFAM" id="SSF53335">
    <property type="entry name" value="S-adenosyl-L-methionine-dependent methyltransferases"/>
    <property type="match status" value="1"/>
</dbReference>
<evidence type="ECO:0000313" key="2">
    <source>
        <dbReference type="Proteomes" id="UP000228996"/>
    </source>
</evidence>
<gene>
    <name evidence="1" type="ORF">COT44_03200</name>
</gene>
<name>A0A2M6XCM3_9BACT</name>
<sequence>MELEDRNIFGPVTNILTEQQKLRNLTLQKEGSNGNLQKSSVFLPLFDFAYFFSLYEIAGRHIEQLKFVSTNNDPKSIEYAKKIYTIDNLEFSTLDGLDQQKFTRQFDLILFIEVLSILIKKMKPAFLMNL</sequence>
<evidence type="ECO:0000313" key="1">
    <source>
        <dbReference type="EMBL" id="PIU03425.1"/>
    </source>
</evidence>
<reference evidence="2" key="1">
    <citation type="submission" date="2017-09" db="EMBL/GenBank/DDBJ databases">
        <title>Depth-based differentiation of microbial function through sediment-hosted aquifers and enrichment of novel symbionts in the deep terrestrial subsurface.</title>
        <authorList>
            <person name="Probst A.J."/>
            <person name="Ladd B."/>
            <person name="Jarett J.K."/>
            <person name="Geller-Mcgrath D.E."/>
            <person name="Sieber C.M.K."/>
            <person name="Emerson J.B."/>
            <person name="Anantharaman K."/>
            <person name="Thomas B.C."/>
            <person name="Malmstrom R."/>
            <person name="Stieglmeier M."/>
            <person name="Klingl A."/>
            <person name="Woyke T."/>
            <person name="Ryan C.M."/>
            <person name="Banfield J.F."/>
        </authorList>
    </citation>
    <scope>NUCLEOTIDE SEQUENCE [LARGE SCALE GENOMIC DNA]</scope>
</reference>
<dbReference type="InterPro" id="IPR029063">
    <property type="entry name" value="SAM-dependent_MTases_sf"/>
</dbReference>